<comment type="caution">
    <text evidence="2">The sequence shown here is derived from an EMBL/GenBank/DDBJ whole genome shotgun (WGS) entry which is preliminary data.</text>
</comment>
<proteinExistence type="predicted"/>
<dbReference type="SUPFAM" id="SSF51126">
    <property type="entry name" value="Pectin lyase-like"/>
    <property type="match status" value="2"/>
</dbReference>
<reference evidence="2 3" key="1">
    <citation type="journal article" date="2014" name="Genome Announc.">
        <title>Draft Genome Sequence of Paenibacillus pini JCM 16418T, Isolated from the Rhizosphere of Pine Tree.</title>
        <authorList>
            <person name="Yuki M."/>
            <person name="Oshima K."/>
            <person name="Suda W."/>
            <person name="Oshida Y."/>
            <person name="Kitamura K."/>
            <person name="Iida Y."/>
            <person name="Hattori M."/>
            <person name="Ohkuma M."/>
        </authorList>
    </citation>
    <scope>NUCLEOTIDE SEQUENCE [LARGE SCALE GENOMIC DNA]</scope>
    <source>
        <strain evidence="2 3">JCM 16418</strain>
    </source>
</reference>
<feature type="domain" description="Rhamnogalacturonase A/B/Epimerase-like pectate lyase" evidence="1">
    <location>
        <begin position="26"/>
        <end position="132"/>
    </location>
</feature>
<dbReference type="Proteomes" id="UP000019364">
    <property type="component" value="Unassembled WGS sequence"/>
</dbReference>
<dbReference type="AlphaFoldDB" id="W7YYX4"/>
<dbReference type="InterPro" id="IPR011050">
    <property type="entry name" value="Pectin_lyase_fold/virulence"/>
</dbReference>
<dbReference type="OrthoDB" id="2651448at2"/>
<gene>
    <name evidence="2" type="ORF">JCM16418_1611</name>
</gene>
<dbReference type="RefSeq" id="WP_081765349.1">
    <property type="nucleotide sequence ID" value="NZ_BAVZ01000004.1"/>
</dbReference>
<protein>
    <recommendedName>
        <fullName evidence="1">Rhamnogalacturonase A/B/Epimerase-like pectate lyase domain-containing protein</fullName>
    </recommendedName>
</protein>
<name>W7YYX4_9BACL</name>
<evidence type="ECO:0000259" key="1">
    <source>
        <dbReference type="Pfam" id="PF12708"/>
    </source>
</evidence>
<accession>W7YYX4</accession>
<dbReference type="InterPro" id="IPR024535">
    <property type="entry name" value="RHGA/B-epi-like_pectate_lyase"/>
</dbReference>
<sequence>MNLNDGVVTTALNRSLKALRNRKGLNVLTTKAVGDGIIDDTNAIQSAIDIAYAEGYEGIYLPIGKYRTTKTLILPNQDRPNTLATQGRGFKIVGDGMYDSGIVYTGNEFAIYSDKNMAETILFQDFYINHRNGSGIHLPQGAHQMFERFFSSSCGEGGYGVLIDGDIADQDKTKGQGSYMVSFRNCRFWEEWGYRGTGVKIINSVLCTEFSNNFFSRTITNRPILELVRCDTVNIKSCAFERTPQSVPVADASKGRTEAMVASESRLANSKITSPLIILDQCHAVSITDSHVEMSFESFVGIKNHSAGILIDGCQLSHYAIIDYDLSNGYVIVVDKDSIYSRDIILGARNHRTQVNHEGGTIGAAYVDPIGCVTVKSHYDYTPYQDLNYLHERRTVPYIGSTGSNLLSNPSFYSLTPNGVPSNLELVDGTWTFSQLPYISGCRIKQIGAKGAKYRLRTRTVESLNKHDFYSFIIVGRNNSGVSNEVYIDIAGDTNDLTYIIPSGNQRFTHIQQIKGQASDIIDIVTYAPLDLTIYAMYIIPNIVTEVPYGSETQSVSKLKSVDITTLSIKLDAVETLPESTWNTRGHIFRRETDGVEDQLFICKRKADGSFYWKEI</sequence>
<evidence type="ECO:0000313" key="2">
    <source>
        <dbReference type="EMBL" id="GAF07584.1"/>
    </source>
</evidence>
<evidence type="ECO:0000313" key="3">
    <source>
        <dbReference type="Proteomes" id="UP000019364"/>
    </source>
</evidence>
<dbReference type="Gene3D" id="2.160.20.10">
    <property type="entry name" value="Single-stranded right-handed beta-helix, Pectin lyase-like"/>
    <property type="match status" value="1"/>
</dbReference>
<dbReference type="InterPro" id="IPR012334">
    <property type="entry name" value="Pectin_lyas_fold"/>
</dbReference>
<keyword evidence="3" id="KW-1185">Reference proteome</keyword>
<organism evidence="2 3">
    <name type="scientific">Paenibacillus pini JCM 16418</name>
    <dbReference type="NCBI Taxonomy" id="1236976"/>
    <lineage>
        <taxon>Bacteria</taxon>
        <taxon>Bacillati</taxon>
        <taxon>Bacillota</taxon>
        <taxon>Bacilli</taxon>
        <taxon>Bacillales</taxon>
        <taxon>Paenibacillaceae</taxon>
        <taxon>Paenibacillus</taxon>
    </lineage>
</organism>
<dbReference type="eggNOG" id="ENOG5032D0J">
    <property type="taxonomic scope" value="Bacteria"/>
</dbReference>
<dbReference type="Pfam" id="PF12708">
    <property type="entry name" value="Pect-lyase_RHGA_epim"/>
    <property type="match status" value="1"/>
</dbReference>
<dbReference type="EMBL" id="BAVZ01000004">
    <property type="protein sequence ID" value="GAF07584.1"/>
    <property type="molecule type" value="Genomic_DNA"/>
</dbReference>
<dbReference type="STRING" id="1236976.JCM16418_1611"/>